<accession>A0ABQ9JTP9</accession>
<dbReference type="EMBL" id="JAPWTJ010000208">
    <property type="protein sequence ID" value="KAJ8981047.1"/>
    <property type="molecule type" value="Genomic_DNA"/>
</dbReference>
<protein>
    <submittedName>
        <fullName evidence="1">Uncharacterized protein</fullName>
    </submittedName>
</protein>
<evidence type="ECO:0000313" key="1">
    <source>
        <dbReference type="EMBL" id="KAJ8981047.1"/>
    </source>
</evidence>
<keyword evidence="2" id="KW-1185">Reference proteome</keyword>
<gene>
    <name evidence="1" type="ORF">NQ317_018019</name>
</gene>
<dbReference type="Proteomes" id="UP001162164">
    <property type="component" value="Unassembled WGS sequence"/>
</dbReference>
<organism evidence="1 2">
    <name type="scientific">Molorchus minor</name>
    <dbReference type="NCBI Taxonomy" id="1323400"/>
    <lineage>
        <taxon>Eukaryota</taxon>
        <taxon>Metazoa</taxon>
        <taxon>Ecdysozoa</taxon>
        <taxon>Arthropoda</taxon>
        <taxon>Hexapoda</taxon>
        <taxon>Insecta</taxon>
        <taxon>Pterygota</taxon>
        <taxon>Neoptera</taxon>
        <taxon>Endopterygota</taxon>
        <taxon>Coleoptera</taxon>
        <taxon>Polyphaga</taxon>
        <taxon>Cucujiformia</taxon>
        <taxon>Chrysomeloidea</taxon>
        <taxon>Cerambycidae</taxon>
        <taxon>Lamiinae</taxon>
        <taxon>Monochamini</taxon>
        <taxon>Molorchus</taxon>
    </lineage>
</organism>
<proteinExistence type="predicted"/>
<comment type="caution">
    <text evidence="1">The sequence shown here is derived from an EMBL/GenBank/DDBJ whole genome shotgun (WGS) entry which is preliminary data.</text>
</comment>
<sequence length="273" mass="31080">MNLLSAEMVIARAKDSPPGYYYHLHVSNEHLYSMNGAIKPIGSKHCATVDNIIRFIHSGTPKLKLNESVSGFHCIPNIFISVLKMTVFDNRSSAVSQMAYGLINWGHAPQTSRIFGLQRKAIRIITNLGYREDVKHFYISFTIYIHMLTIHSCKLNHRNPDLISRNNVKHFRAIYRKAIADAKRTTHDEYVKKYHITSLRNMEVNKKPPAIKFLGVYLDSKLTWEEHGLFRTFTTAVDNNTMLPFCTLLTADEQGVATIALTSELGIIFESPP</sequence>
<evidence type="ECO:0000313" key="2">
    <source>
        <dbReference type="Proteomes" id="UP001162164"/>
    </source>
</evidence>
<name>A0ABQ9JTP9_9CUCU</name>
<reference evidence="1" key="1">
    <citation type="journal article" date="2023" name="Insect Mol. Biol.">
        <title>Genome sequencing provides insights into the evolution of gene families encoding plant cell wall-degrading enzymes in longhorned beetles.</title>
        <authorList>
            <person name="Shin N.R."/>
            <person name="Okamura Y."/>
            <person name="Kirsch R."/>
            <person name="Pauchet Y."/>
        </authorList>
    </citation>
    <scope>NUCLEOTIDE SEQUENCE</scope>
    <source>
        <strain evidence="1">MMC_N1</strain>
    </source>
</reference>